<evidence type="ECO:0000313" key="2">
    <source>
        <dbReference type="Proteomes" id="UP000028582"/>
    </source>
</evidence>
<proteinExistence type="predicted"/>
<evidence type="ECO:0000313" key="1">
    <source>
        <dbReference type="EMBL" id="ETO74086.1"/>
    </source>
</evidence>
<comment type="caution">
    <text evidence="1">The sequence shown here is derived from an EMBL/GenBank/DDBJ whole genome shotgun (WGS) entry which is preliminary data.</text>
</comment>
<organism evidence="1 2">
    <name type="scientific">Phytophthora nicotianae P1976</name>
    <dbReference type="NCBI Taxonomy" id="1317066"/>
    <lineage>
        <taxon>Eukaryota</taxon>
        <taxon>Sar</taxon>
        <taxon>Stramenopiles</taxon>
        <taxon>Oomycota</taxon>
        <taxon>Peronosporomycetes</taxon>
        <taxon>Peronosporales</taxon>
        <taxon>Peronosporaceae</taxon>
        <taxon>Phytophthora</taxon>
    </lineage>
</organism>
<dbReference type="Proteomes" id="UP000028582">
    <property type="component" value="Unassembled WGS sequence"/>
</dbReference>
<feature type="non-terminal residue" evidence="1">
    <location>
        <position position="1"/>
    </location>
</feature>
<dbReference type="EMBL" id="ANJA01001829">
    <property type="protein sequence ID" value="ETO74086.1"/>
    <property type="molecule type" value="Genomic_DNA"/>
</dbReference>
<reference evidence="1 2" key="1">
    <citation type="submission" date="2013-11" db="EMBL/GenBank/DDBJ databases">
        <title>The Genome Sequence of Phytophthora parasitica P1976.</title>
        <authorList>
            <consortium name="The Broad Institute Genomics Platform"/>
            <person name="Russ C."/>
            <person name="Tyler B."/>
            <person name="Panabieres F."/>
            <person name="Shan W."/>
            <person name="Tripathy S."/>
            <person name="Grunwald N."/>
            <person name="Machado M."/>
            <person name="Johnson C.S."/>
            <person name="Walker B."/>
            <person name="Young S."/>
            <person name="Zeng Q."/>
            <person name="Gargeya S."/>
            <person name="Fitzgerald M."/>
            <person name="Haas B."/>
            <person name="Abouelleil A."/>
            <person name="Allen A.W."/>
            <person name="Alvarado L."/>
            <person name="Arachchi H.M."/>
            <person name="Berlin A.M."/>
            <person name="Chapman S.B."/>
            <person name="Gainer-Dewar J."/>
            <person name="Goldberg J."/>
            <person name="Griggs A."/>
            <person name="Gujja S."/>
            <person name="Hansen M."/>
            <person name="Howarth C."/>
            <person name="Imamovic A."/>
            <person name="Ireland A."/>
            <person name="Larimer J."/>
            <person name="McCowan C."/>
            <person name="Murphy C."/>
            <person name="Pearson M."/>
            <person name="Poon T.W."/>
            <person name="Priest M."/>
            <person name="Roberts A."/>
            <person name="Saif S."/>
            <person name="Shea T."/>
            <person name="Sisk P."/>
            <person name="Sykes S."/>
            <person name="Wortman J."/>
            <person name="Nusbaum C."/>
            <person name="Birren B."/>
        </authorList>
    </citation>
    <scope>NUCLEOTIDE SEQUENCE [LARGE SCALE GENOMIC DNA]</scope>
    <source>
        <strain evidence="1 2">P1976</strain>
    </source>
</reference>
<gene>
    <name evidence="1" type="ORF">F444_10090</name>
</gene>
<dbReference type="AlphaFoldDB" id="A0A081A5C5"/>
<accession>A0A081A5C5</accession>
<sequence length="30" mass="3060">KALVACSRAESAANEAAKKLKFCGSSDVGF</sequence>
<protein>
    <submittedName>
        <fullName evidence="1">Uncharacterized protein</fullName>
    </submittedName>
</protein>
<name>A0A081A5C5_PHYNI</name>